<comment type="similarity">
    <text evidence="2">Belongs to the GSP G family.</text>
</comment>
<dbReference type="InterPro" id="IPR045584">
    <property type="entry name" value="Pilin-like"/>
</dbReference>
<keyword evidence="9 10" id="KW-0472">Membrane</keyword>
<dbReference type="PRINTS" id="PR00813">
    <property type="entry name" value="BCTERIALGSPG"/>
</dbReference>
<evidence type="ECO:0000256" key="4">
    <source>
        <dbReference type="ARBA" id="ARBA00022475"/>
    </source>
</evidence>
<dbReference type="SUPFAM" id="SSF54523">
    <property type="entry name" value="Pili subunits"/>
    <property type="match status" value="1"/>
</dbReference>
<evidence type="ECO:0000256" key="7">
    <source>
        <dbReference type="ARBA" id="ARBA00022692"/>
    </source>
</evidence>
<keyword evidence="5" id="KW-0488">Methylation</keyword>
<keyword evidence="4" id="KW-1003">Cell membrane</keyword>
<comment type="caution">
    <text evidence="12">The sequence shown here is derived from an EMBL/GenBank/DDBJ whole genome shotgun (WGS) entry which is preliminary data.</text>
</comment>
<evidence type="ECO:0000256" key="3">
    <source>
        <dbReference type="ARBA" id="ARBA00020042"/>
    </source>
</evidence>
<sequence length="147" mass="16091">MAEKKHLKYKRHSGFTLIEVMLVVVILGVLATLVIPNMVGQDEQARKAAAASDIRAIATALGNYRLDNFSYPSTDQGLAALVEQPSGFPEAKNWRQKYLRKVPTDPWGNEYVYISPGADGDFDLISFGRDGKAGGEGNDADINFSEL</sequence>
<dbReference type="Pfam" id="PF07963">
    <property type="entry name" value="N_methyl"/>
    <property type="match status" value="1"/>
</dbReference>
<organism evidence="12 13">
    <name type="scientific">Pseudoteredinibacter isoporae</name>
    <dbReference type="NCBI Taxonomy" id="570281"/>
    <lineage>
        <taxon>Bacteria</taxon>
        <taxon>Pseudomonadati</taxon>
        <taxon>Pseudomonadota</taxon>
        <taxon>Gammaproteobacteria</taxon>
        <taxon>Cellvibrionales</taxon>
        <taxon>Cellvibrionaceae</taxon>
        <taxon>Pseudoteredinibacter</taxon>
    </lineage>
</organism>
<dbReference type="Gene3D" id="3.30.700.10">
    <property type="entry name" value="Glycoprotein, Type 4 Pilin"/>
    <property type="match status" value="1"/>
</dbReference>
<dbReference type="Proteomes" id="UP000528457">
    <property type="component" value="Unassembled WGS sequence"/>
</dbReference>
<evidence type="ECO:0000256" key="2">
    <source>
        <dbReference type="ARBA" id="ARBA00009984"/>
    </source>
</evidence>
<dbReference type="InterPro" id="IPR013545">
    <property type="entry name" value="T2SS_protein-GspG_C"/>
</dbReference>
<protein>
    <recommendedName>
        <fullName evidence="3">Type II secretion system core protein G</fullName>
    </recommendedName>
</protein>
<evidence type="ECO:0000313" key="13">
    <source>
        <dbReference type="Proteomes" id="UP000528457"/>
    </source>
</evidence>
<reference evidence="12 13" key="1">
    <citation type="submission" date="2020-08" db="EMBL/GenBank/DDBJ databases">
        <title>Genomic Encyclopedia of Type Strains, Phase IV (KMG-IV): sequencing the most valuable type-strain genomes for metagenomic binning, comparative biology and taxonomic classification.</title>
        <authorList>
            <person name="Goeker M."/>
        </authorList>
    </citation>
    <scope>NUCLEOTIDE SEQUENCE [LARGE SCALE GENOMIC DNA]</scope>
    <source>
        <strain evidence="12 13">DSM 22368</strain>
    </source>
</reference>
<dbReference type="NCBIfam" id="TIGR02532">
    <property type="entry name" value="IV_pilin_GFxxxE"/>
    <property type="match status" value="1"/>
</dbReference>
<dbReference type="RefSeq" id="WP_166847349.1">
    <property type="nucleotide sequence ID" value="NZ_JAAONY010000002.1"/>
</dbReference>
<gene>
    <name evidence="12" type="ORF">HNR48_002154</name>
</gene>
<dbReference type="InterPro" id="IPR000983">
    <property type="entry name" value="Bac_GSPG_pilin"/>
</dbReference>
<dbReference type="PANTHER" id="PTHR30093:SF44">
    <property type="entry name" value="TYPE II SECRETION SYSTEM CORE PROTEIN G"/>
    <property type="match status" value="1"/>
</dbReference>
<evidence type="ECO:0000256" key="6">
    <source>
        <dbReference type="ARBA" id="ARBA00022519"/>
    </source>
</evidence>
<dbReference type="EMBL" id="JACHHT010000002">
    <property type="protein sequence ID" value="MBB6521869.1"/>
    <property type="molecule type" value="Genomic_DNA"/>
</dbReference>
<dbReference type="InParanoid" id="A0A7X0MXB3"/>
<keyword evidence="8 10" id="KW-1133">Transmembrane helix</keyword>
<dbReference type="InterPro" id="IPR012902">
    <property type="entry name" value="N_methyl_site"/>
</dbReference>
<evidence type="ECO:0000256" key="1">
    <source>
        <dbReference type="ARBA" id="ARBA00004377"/>
    </source>
</evidence>
<comment type="subcellular location">
    <subcellularLocation>
        <location evidence="1">Cell inner membrane</location>
        <topology evidence="1">Single-pass membrane protein</topology>
    </subcellularLocation>
</comment>
<dbReference type="NCBIfam" id="TIGR01710">
    <property type="entry name" value="typeII_sec_gspG"/>
    <property type="match status" value="1"/>
</dbReference>
<dbReference type="InterPro" id="IPR010054">
    <property type="entry name" value="Type2_sec_GspG"/>
</dbReference>
<dbReference type="Pfam" id="PF08334">
    <property type="entry name" value="T2SSG"/>
    <property type="match status" value="1"/>
</dbReference>
<dbReference type="GO" id="GO:0005886">
    <property type="term" value="C:plasma membrane"/>
    <property type="evidence" value="ECO:0007669"/>
    <property type="project" value="UniProtKB-SubCell"/>
</dbReference>
<evidence type="ECO:0000256" key="10">
    <source>
        <dbReference type="SAM" id="Phobius"/>
    </source>
</evidence>
<keyword evidence="13" id="KW-1185">Reference proteome</keyword>
<accession>A0A7X0MXB3</accession>
<proteinExistence type="inferred from homology"/>
<dbReference type="AlphaFoldDB" id="A0A7X0MXB3"/>
<name>A0A7X0MXB3_9GAMM</name>
<dbReference type="PANTHER" id="PTHR30093">
    <property type="entry name" value="GENERAL SECRETION PATHWAY PROTEIN G"/>
    <property type="match status" value="1"/>
</dbReference>
<feature type="transmembrane region" description="Helical" evidence="10">
    <location>
        <begin position="12"/>
        <end position="35"/>
    </location>
</feature>
<evidence type="ECO:0000256" key="9">
    <source>
        <dbReference type="ARBA" id="ARBA00023136"/>
    </source>
</evidence>
<dbReference type="FunCoup" id="A0A7X0MXB3">
    <property type="interactions" value="188"/>
</dbReference>
<feature type="domain" description="Type II secretion system protein GspG C-terminal" evidence="11">
    <location>
        <begin position="37"/>
        <end position="143"/>
    </location>
</feature>
<keyword evidence="6" id="KW-0997">Cell inner membrane</keyword>
<dbReference type="GO" id="GO:0015627">
    <property type="term" value="C:type II protein secretion system complex"/>
    <property type="evidence" value="ECO:0007669"/>
    <property type="project" value="InterPro"/>
</dbReference>
<evidence type="ECO:0000259" key="11">
    <source>
        <dbReference type="Pfam" id="PF08334"/>
    </source>
</evidence>
<evidence type="ECO:0000256" key="5">
    <source>
        <dbReference type="ARBA" id="ARBA00022481"/>
    </source>
</evidence>
<evidence type="ECO:0000313" key="12">
    <source>
        <dbReference type="EMBL" id="MBB6521869.1"/>
    </source>
</evidence>
<keyword evidence="7 10" id="KW-0812">Transmembrane</keyword>
<evidence type="ECO:0000256" key="8">
    <source>
        <dbReference type="ARBA" id="ARBA00022989"/>
    </source>
</evidence>
<dbReference type="GO" id="GO:0015628">
    <property type="term" value="P:protein secretion by the type II secretion system"/>
    <property type="evidence" value="ECO:0007669"/>
    <property type="project" value="InterPro"/>
</dbReference>
<dbReference type="PROSITE" id="PS00409">
    <property type="entry name" value="PROKAR_NTER_METHYL"/>
    <property type="match status" value="1"/>
</dbReference>